<dbReference type="SUPFAM" id="SSF103506">
    <property type="entry name" value="Mitochondrial carrier"/>
    <property type="match status" value="1"/>
</dbReference>
<dbReference type="InterPro" id="IPR023395">
    <property type="entry name" value="MCP_dom_sf"/>
</dbReference>
<evidence type="ECO:0000256" key="5">
    <source>
        <dbReference type="ARBA" id="ARBA00022989"/>
    </source>
</evidence>
<comment type="caution">
    <text evidence="10">The sequence shown here is derived from an EMBL/GenBank/DDBJ whole genome shotgun (WGS) entry which is preliminary data.</text>
</comment>
<evidence type="ECO:0000256" key="6">
    <source>
        <dbReference type="ARBA" id="ARBA00023128"/>
    </source>
</evidence>
<reference evidence="11" key="1">
    <citation type="journal article" date="2023" name="Commun. Biol.">
        <title>Genome analysis of Parmales, the sister group of diatoms, reveals the evolutionary specialization of diatoms from phago-mixotrophs to photoautotrophs.</title>
        <authorList>
            <person name="Ban H."/>
            <person name="Sato S."/>
            <person name="Yoshikawa S."/>
            <person name="Yamada K."/>
            <person name="Nakamura Y."/>
            <person name="Ichinomiya M."/>
            <person name="Sato N."/>
            <person name="Blanc-Mathieu R."/>
            <person name="Endo H."/>
            <person name="Kuwata A."/>
            <person name="Ogata H."/>
        </authorList>
    </citation>
    <scope>NUCLEOTIDE SEQUENCE [LARGE SCALE GENOMIC DNA]</scope>
</reference>
<keyword evidence="6" id="KW-0496">Mitochondrion</keyword>
<dbReference type="Gene3D" id="1.50.40.10">
    <property type="entry name" value="Mitochondrial carrier domain"/>
    <property type="match status" value="1"/>
</dbReference>
<evidence type="ECO:0000256" key="9">
    <source>
        <dbReference type="RuleBase" id="RU000488"/>
    </source>
</evidence>
<proteinExistence type="inferred from homology"/>
<evidence type="ECO:0000256" key="1">
    <source>
        <dbReference type="ARBA" id="ARBA00004448"/>
    </source>
</evidence>
<dbReference type="AlphaFoldDB" id="A0A9W7B1D9"/>
<dbReference type="GO" id="GO:0022857">
    <property type="term" value="F:transmembrane transporter activity"/>
    <property type="evidence" value="ECO:0007669"/>
    <property type="project" value="TreeGrafter"/>
</dbReference>
<evidence type="ECO:0000256" key="8">
    <source>
        <dbReference type="PROSITE-ProRule" id="PRU00282"/>
    </source>
</evidence>
<keyword evidence="4" id="KW-0999">Mitochondrion inner membrane</keyword>
<comment type="similarity">
    <text evidence="2 9">Belongs to the mitochondrial carrier (TC 2.A.29) family.</text>
</comment>
<organism evidence="10 11">
    <name type="scientific">Triparma laevis f. inornata</name>
    <dbReference type="NCBI Taxonomy" id="1714386"/>
    <lineage>
        <taxon>Eukaryota</taxon>
        <taxon>Sar</taxon>
        <taxon>Stramenopiles</taxon>
        <taxon>Ochrophyta</taxon>
        <taxon>Bolidophyceae</taxon>
        <taxon>Parmales</taxon>
        <taxon>Triparmaceae</taxon>
        <taxon>Triparma</taxon>
    </lineage>
</organism>
<dbReference type="Pfam" id="PF00153">
    <property type="entry name" value="Mito_carr"/>
    <property type="match status" value="2"/>
</dbReference>
<keyword evidence="5" id="KW-1133">Transmembrane helix</keyword>
<comment type="subcellular location">
    <subcellularLocation>
        <location evidence="1">Mitochondrion inner membrane</location>
        <topology evidence="1">Multi-pass membrane protein</topology>
    </subcellularLocation>
</comment>
<protein>
    <submittedName>
        <fullName evidence="10">Uncharacterized protein</fullName>
    </submittedName>
</protein>
<evidence type="ECO:0000313" key="10">
    <source>
        <dbReference type="EMBL" id="GMH80326.1"/>
    </source>
</evidence>
<dbReference type="InterPro" id="IPR018108">
    <property type="entry name" value="MCP_transmembrane"/>
</dbReference>
<evidence type="ECO:0000256" key="4">
    <source>
        <dbReference type="ARBA" id="ARBA00022792"/>
    </source>
</evidence>
<dbReference type="InterPro" id="IPR051028">
    <property type="entry name" value="Mito_Solute_Carrier"/>
</dbReference>
<evidence type="ECO:0000313" key="11">
    <source>
        <dbReference type="Proteomes" id="UP001162640"/>
    </source>
</evidence>
<keyword evidence="7 8" id="KW-0472">Membrane</keyword>
<dbReference type="PANTHER" id="PTHR45678:SF9">
    <property type="entry name" value="CALCIUM-BINDING MITOCHONDRIAL CARRIER PROTEIN ARALAR1"/>
    <property type="match status" value="1"/>
</dbReference>
<evidence type="ECO:0000256" key="7">
    <source>
        <dbReference type="ARBA" id="ARBA00023136"/>
    </source>
</evidence>
<sequence length="437" mass="47177">MSVINIDEAEKSPFPVDARYSDNAAAILKLASQKAAIESKGMVGTEDILWATFASSQNKSRSNAVKQLQERGVSFDMIFGKAVLSENAKTAFAEAIRHAQANNHPVVGSEDLLWALFQKTKNDSKARYWLSSQRIAVTGANVSRKQSSRAAAVPEHNYSLARLFTIGGLAGTFETLIQQPLVYWKTMSQINPNFNFLEACRGGFRPLFRGVAVNAGSIGPISAVQLAAHGGLETVSQKAAPLQPYLDTTWFQLTVASTAGMASCAVVTPAEVLMVTQQTTGLPFLQVLKDMISKSGINTLYRGNIPTAFREAAWTCGFFGITPILKRELQEDSKFCRRNEVAATAIASIVSGQFAATVSQPADVIASLMKADTGLYGKPRQYSNVLAACKSLYSQSGINGFFRGLPSRSIRCCGAVFIMGETQTALHGMFDKVDLLS</sequence>
<evidence type="ECO:0000256" key="2">
    <source>
        <dbReference type="ARBA" id="ARBA00006375"/>
    </source>
</evidence>
<dbReference type="GO" id="GO:0005743">
    <property type="term" value="C:mitochondrial inner membrane"/>
    <property type="evidence" value="ECO:0007669"/>
    <property type="project" value="UniProtKB-SubCell"/>
</dbReference>
<dbReference type="PANTHER" id="PTHR45678">
    <property type="entry name" value="MITOCHONDRIAL 2-OXODICARBOXYLATE CARRIER 1-RELATED"/>
    <property type="match status" value="1"/>
</dbReference>
<evidence type="ECO:0000256" key="3">
    <source>
        <dbReference type="ARBA" id="ARBA00022692"/>
    </source>
</evidence>
<dbReference type="Gene3D" id="1.10.1780.10">
    <property type="entry name" value="Clp, N-terminal domain"/>
    <property type="match status" value="1"/>
</dbReference>
<dbReference type="EMBL" id="BLQM01000280">
    <property type="protein sequence ID" value="GMH80326.1"/>
    <property type="molecule type" value="Genomic_DNA"/>
</dbReference>
<name>A0A9W7B1D9_9STRA</name>
<dbReference type="PROSITE" id="PS50920">
    <property type="entry name" value="SOLCAR"/>
    <property type="match status" value="2"/>
</dbReference>
<accession>A0A9W7B1D9</accession>
<keyword evidence="3 8" id="KW-0812">Transmembrane</keyword>
<dbReference type="Proteomes" id="UP001162640">
    <property type="component" value="Unassembled WGS sequence"/>
</dbReference>
<dbReference type="SUPFAM" id="SSF81923">
    <property type="entry name" value="Double Clp-N motif"/>
    <property type="match status" value="1"/>
</dbReference>
<feature type="repeat" description="Solcar" evidence="8">
    <location>
        <begin position="247"/>
        <end position="328"/>
    </location>
</feature>
<dbReference type="InterPro" id="IPR036628">
    <property type="entry name" value="Clp_N_dom_sf"/>
</dbReference>
<feature type="repeat" description="Solcar" evidence="8">
    <location>
        <begin position="339"/>
        <end position="429"/>
    </location>
</feature>
<keyword evidence="9" id="KW-0813">Transport</keyword>
<gene>
    <name evidence="10" type="ORF">TL16_g08501</name>
</gene>